<evidence type="ECO:0000259" key="1">
    <source>
        <dbReference type="Pfam" id="PF03476"/>
    </source>
</evidence>
<protein>
    <submittedName>
        <fullName evidence="2">MOSC N-terminal beta barrel domain-containing protein</fullName>
    </submittedName>
</protein>
<feature type="domain" description="Molybdenum cofactor sulfurase middle" evidence="1">
    <location>
        <begin position="5"/>
        <end position="59"/>
    </location>
</feature>
<evidence type="ECO:0000313" key="3">
    <source>
        <dbReference type="Proteomes" id="UP001589748"/>
    </source>
</evidence>
<dbReference type="InterPro" id="IPR011037">
    <property type="entry name" value="Pyrv_Knase-like_insert_dom_sf"/>
</dbReference>
<dbReference type="RefSeq" id="WP_380137755.1">
    <property type="nucleotide sequence ID" value="NZ_JBHLUI010000008.1"/>
</dbReference>
<proteinExistence type="predicted"/>
<sequence>MIPGRLLQVQVFPVKSVPGLSLPAVEVRAEGLLGDRGFVLASGTETLVAKHHPALRSLALDGPPGAPRVAAPPAGPGDLRAVAARLGLAEVHLEPVTGGARQVAAVHVVTLRARRVEGAGDSSRANLVLDTDGWPEDPVEGDVLEVGPVTLRLGATPRHCAGSFAEVLRPGRVGVGDAVRRRNPVGGPG</sequence>
<name>A0ABV5LUX0_9ACTN</name>
<organism evidence="2 3">
    <name type="scientific">Kineococcus gynurae</name>
    <dbReference type="NCBI Taxonomy" id="452979"/>
    <lineage>
        <taxon>Bacteria</taxon>
        <taxon>Bacillati</taxon>
        <taxon>Actinomycetota</taxon>
        <taxon>Actinomycetes</taxon>
        <taxon>Kineosporiales</taxon>
        <taxon>Kineosporiaceae</taxon>
        <taxon>Kineococcus</taxon>
    </lineage>
</organism>
<dbReference type="Pfam" id="PF03476">
    <property type="entry name" value="MOSC_N"/>
    <property type="match status" value="1"/>
</dbReference>
<accession>A0ABV5LUX0</accession>
<dbReference type="InterPro" id="IPR005303">
    <property type="entry name" value="MOCOS_middle"/>
</dbReference>
<dbReference type="EMBL" id="JBHMDM010000007">
    <property type="protein sequence ID" value="MFB9377870.1"/>
    <property type="molecule type" value="Genomic_DNA"/>
</dbReference>
<dbReference type="SUPFAM" id="SSF50800">
    <property type="entry name" value="PK beta-barrel domain-like"/>
    <property type="match status" value="1"/>
</dbReference>
<dbReference type="Proteomes" id="UP001589748">
    <property type="component" value="Unassembled WGS sequence"/>
</dbReference>
<reference evidence="2 3" key="1">
    <citation type="submission" date="2024-09" db="EMBL/GenBank/DDBJ databases">
        <authorList>
            <person name="Sun Q."/>
            <person name="Mori K."/>
        </authorList>
    </citation>
    <scope>NUCLEOTIDE SEQUENCE [LARGE SCALE GENOMIC DNA]</scope>
    <source>
        <strain evidence="2 3">TISTR 1856</strain>
    </source>
</reference>
<evidence type="ECO:0000313" key="2">
    <source>
        <dbReference type="EMBL" id="MFB9377870.1"/>
    </source>
</evidence>
<keyword evidence="3" id="KW-1185">Reference proteome</keyword>
<comment type="caution">
    <text evidence="2">The sequence shown here is derived from an EMBL/GenBank/DDBJ whole genome shotgun (WGS) entry which is preliminary data.</text>
</comment>
<gene>
    <name evidence="2" type="ORF">ACFFVI_12915</name>
</gene>